<dbReference type="GO" id="GO:0006367">
    <property type="term" value="P:transcription initiation at RNA polymerase II promoter"/>
    <property type="evidence" value="ECO:0007669"/>
    <property type="project" value="EnsemblFungi"/>
</dbReference>
<evidence type="ECO:0000256" key="5">
    <source>
        <dbReference type="ARBA" id="ARBA00023163"/>
    </source>
</evidence>
<dbReference type="GO" id="GO:0032266">
    <property type="term" value="F:phosphatidylinositol-3-phosphate binding"/>
    <property type="evidence" value="ECO:0007669"/>
    <property type="project" value="EnsemblFungi"/>
</dbReference>
<keyword evidence="4" id="KW-0805">Transcription regulation</keyword>
<dbReference type="PANTHER" id="PTHR12856">
    <property type="entry name" value="TRANSCRIPTION INITIATION FACTOR IIH-RELATED"/>
    <property type="match status" value="1"/>
</dbReference>
<proteinExistence type="inferred from homology"/>
<dbReference type="SMART" id="SM00751">
    <property type="entry name" value="BSD"/>
    <property type="match status" value="2"/>
</dbReference>
<keyword evidence="3" id="KW-0677">Repeat</keyword>
<dbReference type="SUPFAM" id="SSF140383">
    <property type="entry name" value="BSD domain-like"/>
    <property type="match status" value="2"/>
</dbReference>
<protein>
    <recommendedName>
        <fullName evidence="8">BSD domain-containing protein</fullName>
    </recommendedName>
</protein>
<dbReference type="Pfam" id="PF08567">
    <property type="entry name" value="PH_TFIIH"/>
    <property type="match status" value="1"/>
</dbReference>
<dbReference type="AlphaFoldDB" id="A0A1E4TS99"/>
<evidence type="ECO:0000256" key="3">
    <source>
        <dbReference type="ARBA" id="ARBA00022737"/>
    </source>
</evidence>
<feature type="domain" description="BSD" evidence="8">
    <location>
        <begin position="233"/>
        <end position="284"/>
    </location>
</feature>
<gene>
    <name evidence="9" type="ORF">PACTADRAFT_50501</name>
</gene>
<evidence type="ECO:0000256" key="7">
    <source>
        <dbReference type="SAM" id="MobiDB-lite"/>
    </source>
</evidence>
<evidence type="ECO:0000256" key="6">
    <source>
        <dbReference type="ARBA" id="ARBA00023242"/>
    </source>
</evidence>
<dbReference type="Gene3D" id="1.10.3970.10">
    <property type="entry name" value="BSD domain"/>
    <property type="match status" value="1"/>
</dbReference>
<evidence type="ECO:0000313" key="10">
    <source>
        <dbReference type="Proteomes" id="UP000094236"/>
    </source>
</evidence>
<feature type="region of interest" description="Disordered" evidence="7">
    <location>
        <begin position="518"/>
        <end position="554"/>
    </location>
</feature>
<dbReference type="Proteomes" id="UP000094236">
    <property type="component" value="Unassembled WGS sequence"/>
</dbReference>
<dbReference type="InterPro" id="IPR011993">
    <property type="entry name" value="PH-like_dom_sf"/>
</dbReference>
<reference evidence="10" key="1">
    <citation type="submission" date="2016-05" db="EMBL/GenBank/DDBJ databases">
        <title>Comparative genomics of biotechnologically important yeasts.</title>
        <authorList>
            <consortium name="DOE Joint Genome Institute"/>
            <person name="Riley R."/>
            <person name="Haridas S."/>
            <person name="Wolfe K.H."/>
            <person name="Lopes M.R."/>
            <person name="Hittinger C.T."/>
            <person name="Goker M."/>
            <person name="Salamov A."/>
            <person name="Wisecaver J."/>
            <person name="Long T.M."/>
            <person name="Aerts A.L."/>
            <person name="Barry K."/>
            <person name="Choi C."/>
            <person name="Clum A."/>
            <person name="Coughlan A.Y."/>
            <person name="Deshpande S."/>
            <person name="Douglass A.P."/>
            <person name="Hanson S.J."/>
            <person name="Klenk H.-P."/>
            <person name="Labutti K."/>
            <person name="Lapidus A."/>
            <person name="Lindquist E."/>
            <person name="Lipzen A."/>
            <person name="Meier-Kolthoff J.P."/>
            <person name="Ohm R.A."/>
            <person name="Otillar R.P."/>
            <person name="Pangilinan J."/>
            <person name="Peng Y."/>
            <person name="Rokas A."/>
            <person name="Rosa C.A."/>
            <person name="Scheuner C."/>
            <person name="Sibirny A.A."/>
            <person name="Slot J.C."/>
            <person name="Stielow J.B."/>
            <person name="Sun H."/>
            <person name="Kurtzman C.P."/>
            <person name="Blackwell M."/>
            <person name="Grigoriev I.V."/>
            <person name="Jeffries T.W."/>
        </authorList>
    </citation>
    <scope>NUCLEOTIDE SEQUENCE [LARGE SCALE GENOMIC DNA]</scope>
    <source>
        <strain evidence="10">NRRL Y-2460</strain>
    </source>
</reference>
<dbReference type="GO" id="GO:0000439">
    <property type="term" value="C:transcription factor TFIIH core complex"/>
    <property type="evidence" value="ECO:0007669"/>
    <property type="project" value="EnsemblFungi"/>
</dbReference>
<comment type="subcellular location">
    <subcellularLocation>
        <location evidence="1">Nucleus</location>
    </subcellularLocation>
</comment>
<dbReference type="InterPro" id="IPR027079">
    <property type="entry name" value="Tfb1/GTF2H1"/>
</dbReference>
<dbReference type="STRING" id="669874.A0A1E4TS99"/>
<evidence type="ECO:0000313" key="9">
    <source>
        <dbReference type="EMBL" id="ODV94635.1"/>
    </source>
</evidence>
<organism evidence="9 10">
    <name type="scientific">Pachysolen tannophilus NRRL Y-2460</name>
    <dbReference type="NCBI Taxonomy" id="669874"/>
    <lineage>
        <taxon>Eukaryota</taxon>
        <taxon>Fungi</taxon>
        <taxon>Dikarya</taxon>
        <taxon>Ascomycota</taxon>
        <taxon>Saccharomycotina</taxon>
        <taxon>Pichiomycetes</taxon>
        <taxon>Pachysolenaceae</taxon>
        <taxon>Pachysolen</taxon>
    </lineage>
</organism>
<name>A0A1E4TS99_PACTA</name>
<keyword evidence="10" id="KW-1185">Reference proteome</keyword>
<comment type="similarity">
    <text evidence="2">Belongs to the TFB1 family.</text>
</comment>
<keyword evidence="5" id="KW-0804">Transcription</keyword>
<dbReference type="GO" id="GO:0000112">
    <property type="term" value="C:nucleotide-excision repair factor 3 complex"/>
    <property type="evidence" value="ECO:0007669"/>
    <property type="project" value="EnsemblFungi"/>
</dbReference>
<feature type="compositionally biased region" description="Polar residues" evidence="7">
    <location>
        <begin position="653"/>
        <end position="664"/>
    </location>
</feature>
<dbReference type="Pfam" id="PF03909">
    <property type="entry name" value="BSD"/>
    <property type="match status" value="2"/>
</dbReference>
<dbReference type="CDD" id="cd13229">
    <property type="entry name" value="PH_TFIIH"/>
    <property type="match status" value="1"/>
</dbReference>
<dbReference type="Gene3D" id="2.30.29.30">
    <property type="entry name" value="Pleckstrin-homology domain (PH domain)/Phosphotyrosine-binding domain (PTB)"/>
    <property type="match status" value="1"/>
</dbReference>
<evidence type="ECO:0000256" key="2">
    <source>
        <dbReference type="ARBA" id="ARBA00009448"/>
    </source>
</evidence>
<feature type="compositionally biased region" description="Low complexity" evidence="7">
    <location>
        <begin position="669"/>
        <end position="678"/>
    </location>
</feature>
<evidence type="ECO:0000256" key="1">
    <source>
        <dbReference type="ARBA" id="ARBA00004123"/>
    </source>
</evidence>
<dbReference type="GO" id="GO:0006289">
    <property type="term" value="P:nucleotide-excision repair"/>
    <property type="evidence" value="ECO:0007669"/>
    <property type="project" value="EnsemblFungi"/>
</dbReference>
<dbReference type="InterPro" id="IPR013876">
    <property type="entry name" value="TFIIH_BTF_p62_N"/>
</dbReference>
<feature type="compositionally biased region" description="Low complexity" evidence="7">
    <location>
        <begin position="132"/>
        <end position="143"/>
    </location>
</feature>
<evidence type="ECO:0000259" key="8">
    <source>
        <dbReference type="PROSITE" id="PS50858"/>
    </source>
</evidence>
<dbReference type="GO" id="GO:0005829">
    <property type="term" value="C:cytosol"/>
    <property type="evidence" value="ECO:0007669"/>
    <property type="project" value="EnsemblFungi"/>
</dbReference>
<dbReference type="GO" id="GO:0005675">
    <property type="term" value="C:transcription factor TFIIH holo complex"/>
    <property type="evidence" value="ECO:0007669"/>
    <property type="project" value="EnsemblFungi"/>
</dbReference>
<accession>A0A1E4TS99</accession>
<sequence length="684" mass="77179">MATVFGAALVKDKSGMLTIHEEYSPPKLVWKSIDSSINVPIIEIPLDRITNLQATKPSSAKMMLNVITKENETAAPKKNVFAFTHRPTMDNIKGALQQIVARKKTSIQAAQQSISEGGSNTATPSGAPGTPQAQLQQQQAQQQQQQQIVVDDEFLSNLLDSKRLLKNHALQQKVLIENKQLMSTFQEAVMNNGLDPTEFWNTRIHLLRSYAIQHNQRKGPYNVLSTIKPVASSDNQVDVSVTREKIHAIFEQYPIVRKAYDDNVPKLSEGDFWSRFFSSKLFRKLRGEKNYNKVRGDIILDKYLYYDPDFTDDIQGDEDEIGKNKKQKTNEHIDKFIDVFANEEDVSAKYGNAPDMTMRYDKDQDMVSILRDMNRLSKNMLSNATKDKDETLEEEEHEKEDQLAFSDLEEKETTEYNELKVNSNLNIAANLLEKNGAKIDKLQYSKFISNMKSYFDEELDLAETYESEESKKQILEASKEISAAVKLNSKQSRQSWQISKLQGLDSMQMLSSSASSASSSTNITAANNSGNNGAFPTPNSPPIPNASSGSQQDEIIPDFPVPLLENLRLTHSTSIEFLRHFWLHFSSGSKHQVGTLQKLYNSLQKSHQRVDAILKQIEDNPKLCMKAKEVMGPLINSLDKAIQKYEAELYKQANNDNTPNNGLTHKSENNNSSSLNTSFVKTTT</sequence>
<dbReference type="PROSITE" id="PS50858">
    <property type="entry name" value="BSD"/>
    <property type="match status" value="1"/>
</dbReference>
<dbReference type="InterPro" id="IPR005607">
    <property type="entry name" value="BSD_dom"/>
</dbReference>
<keyword evidence="6" id="KW-0539">Nucleus</keyword>
<dbReference type="EMBL" id="KV454015">
    <property type="protein sequence ID" value="ODV94635.1"/>
    <property type="molecule type" value="Genomic_DNA"/>
</dbReference>
<dbReference type="GO" id="GO:0006360">
    <property type="term" value="P:transcription by RNA polymerase I"/>
    <property type="evidence" value="ECO:0007669"/>
    <property type="project" value="EnsemblFungi"/>
</dbReference>
<dbReference type="GO" id="GO:0010314">
    <property type="term" value="F:phosphatidylinositol-5-phosphate binding"/>
    <property type="evidence" value="ECO:0007669"/>
    <property type="project" value="EnsemblFungi"/>
</dbReference>
<dbReference type="OrthoDB" id="360521at2759"/>
<evidence type="ECO:0000256" key="4">
    <source>
        <dbReference type="ARBA" id="ARBA00023015"/>
    </source>
</evidence>
<feature type="compositionally biased region" description="Low complexity" evidence="7">
    <location>
        <begin position="518"/>
        <end position="534"/>
    </location>
</feature>
<feature type="region of interest" description="Disordered" evidence="7">
    <location>
        <begin position="110"/>
        <end position="143"/>
    </location>
</feature>
<feature type="region of interest" description="Disordered" evidence="7">
    <location>
        <begin position="653"/>
        <end position="684"/>
    </location>
</feature>
<dbReference type="SUPFAM" id="SSF50729">
    <property type="entry name" value="PH domain-like"/>
    <property type="match status" value="1"/>
</dbReference>
<dbReference type="InterPro" id="IPR035925">
    <property type="entry name" value="BSD_dom_sf"/>
</dbReference>
<feature type="compositionally biased region" description="Polar residues" evidence="7">
    <location>
        <begin position="110"/>
        <end position="124"/>
    </location>
</feature>